<accession>A0AAP0F210</accession>
<protein>
    <submittedName>
        <fullName evidence="1">Uncharacterized protein</fullName>
    </submittedName>
</protein>
<name>A0AAP0F210_9MAGN</name>
<keyword evidence="2" id="KW-1185">Reference proteome</keyword>
<organism evidence="1 2">
    <name type="scientific">Stephania japonica</name>
    <dbReference type="NCBI Taxonomy" id="461633"/>
    <lineage>
        <taxon>Eukaryota</taxon>
        <taxon>Viridiplantae</taxon>
        <taxon>Streptophyta</taxon>
        <taxon>Embryophyta</taxon>
        <taxon>Tracheophyta</taxon>
        <taxon>Spermatophyta</taxon>
        <taxon>Magnoliopsida</taxon>
        <taxon>Ranunculales</taxon>
        <taxon>Menispermaceae</taxon>
        <taxon>Menispermoideae</taxon>
        <taxon>Cissampelideae</taxon>
        <taxon>Stephania</taxon>
    </lineage>
</organism>
<proteinExistence type="predicted"/>
<dbReference type="EMBL" id="JBBNAE010000008">
    <property type="protein sequence ID" value="KAK9103196.1"/>
    <property type="molecule type" value="Genomic_DNA"/>
</dbReference>
<gene>
    <name evidence="1" type="ORF">Sjap_020450</name>
</gene>
<sequence>MLIEALLHQISLPSLALSQIFSIRRCNGARPSPRTLRCLPDLRLSRLLSGGRRAFRDLNRRKVVFGSLFRWCSGGERLEICDEQYFEGEKQVRFSLAEAFSVPHQTLHRTFPLRAPGYGRLCVGASWVYADHLEVQGQPGRGVFTAVHGGKPEILVLAGVRGSSAITSNLPTPRPAVDRLYAQYSRVFHYRSSMDGRSTIPSETRQAGIVIRSPQATVSLEDRLTDPEVRMTKYSNITGPGRRNFRNGCITHD</sequence>
<comment type="caution">
    <text evidence="1">The sequence shown here is derived from an EMBL/GenBank/DDBJ whole genome shotgun (WGS) entry which is preliminary data.</text>
</comment>
<reference evidence="1 2" key="1">
    <citation type="submission" date="2024-01" db="EMBL/GenBank/DDBJ databases">
        <title>Genome assemblies of Stephania.</title>
        <authorList>
            <person name="Yang L."/>
        </authorList>
    </citation>
    <scope>NUCLEOTIDE SEQUENCE [LARGE SCALE GENOMIC DNA]</scope>
    <source>
        <strain evidence="1">QJT</strain>
        <tissue evidence="1">Leaf</tissue>
    </source>
</reference>
<evidence type="ECO:0000313" key="1">
    <source>
        <dbReference type="EMBL" id="KAK9103196.1"/>
    </source>
</evidence>
<evidence type="ECO:0000313" key="2">
    <source>
        <dbReference type="Proteomes" id="UP001417504"/>
    </source>
</evidence>
<dbReference type="Proteomes" id="UP001417504">
    <property type="component" value="Unassembled WGS sequence"/>
</dbReference>
<dbReference type="AlphaFoldDB" id="A0AAP0F210"/>